<reference evidence="6" key="1">
    <citation type="submission" date="2016-11" db="UniProtKB">
        <authorList>
            <consortium name="WormBaseParasite"/>
        </authorList>
    </citation>
    <scope>IDENTIFICATION</scope>
</reference>
<feature type="region of interest" description="Disordered" evidence="1">
    <location>
        <begin position="21"/>
        <end position="115"/>
    </location>
</feature>
<keyword evidence="5" id="KW-1185">Reference proteome</keyword>
<evidence type="ECO:0000313" key="3">
    <source>
        <dbReference type="EMBL" id="CAD5226575.1"/>
    </source>
</evidence>
<feature type="chain" id="PRO_5036021785" evidence="2">
    <location>
        <begin position="21"/>
        <end position="115"/>
    </location>
</feature>
<gene>
    <name evidence="3" type="ORF">BXYJ_LOCUS9120</name>
</gene>
<evidence type="ECO:0000256" key="2">
    <source>
        <dbReference type="SAM" id="SignalP"/>
    </source>
</evidence>
<protein>
    <submittedName>
        <fullName evidence="3">(pine wood nematode) hypothetical protein</fullName>
    </submittedName>
</protein>
<feature type="signal peptide" evidence="2">
    <location>
        <begin position="1"/>
        <end position="20"/>
    </location>
</feature>
<dbReference type="Proteomes" id="UP000095284">
    <property type="component" value="Unplaced"/>
</dbReference>
<feature type="compositionally biased region" description="Basic and acidic residues" evidence="1">
    <location>
        <begin position="63"/>
        <end position="78"/>
    </location>
</feature>
<feature type="compositionally biased region" description="Basic and acidic residues" evidence="1">
    <location>
        <begin position="35"/>
        <end position="55"/>
    </location>
</feature>
<dbReference type="AlphaFoldDB" id="A0A1I7RH50"/>
<evidence type="ECO:0000313" key="4">
    <source>
        <dbReference type="Proteomes" id="UP000095284"/>
    </source>
</evidence>
<dbReference type="Proteomes" id="UP000582659">
    <property type="component" value="Unassembled WGS sequence"/>
</dbReference>
<sequence>MRSIWVVVFLLGLVSYQAHGRFIVKRETNPSTTAEPEKSEENKEEADKSEAKEGNEGEEETDSKEKSETEVEAQKVSKESASIDANSVDEKDEETTTIRFRQSNHVDDDNAEATE</sequence>
<organism evidence="4 6">
    <name type="scientific">Bursaphelenchus xylophilus</name>
    <name type="common">Pinewood nematode worm</name>
    <name type="synonym">Aphelenchoides xylophilus</name>
    <dbReference type="NCBI Taxonomy" id="6326"/>
    <lineage>
        <taxon>Eukaryota</taxon>
        <taxon>Metazoa</taxon>
        <taxon>Ecdysozoa</taxon>
        <taxon>Nematoda</taxon>
        <taxon>Chromadorea</taxon>
        <taxon>Rhabditida</taxon>
        <taxon>Tylenchina</taxon>
        <taxon>Tylenchomorpha</taxon>
        <taxon>Aphelenchoidea</taxon>
        <taxon>Aphelenchoididae</taxon>
        <taxon>Bursaphelenchus</taxon>
    </lineage>
</organism>
<proteinExistence type="predicted"/>
<dbReference type="EMBL" id="CAJFCV020000004">
    <property type="protein sequence ID" value="CAG9115976.1"/>
    <property type="molecule type" value="Genomic_DNA"/>
</dbReference>
<reference evidence="3" key="2">
    <citation type="submission" date="2020-09" db="EMBL/GenBank/DDBJ databases">
        <authorList>
            <person name="Kikuchi T."/>
        </authorList>
    </citation>
    <scope>NUCLEOTIDE SEQUENCE</scope>
    <source>
        <strain evidence="3">Ka4C1</strain>
    </source>
</reference>
<keyword evidence="2" id="KW-0732">Signal</keyword>
<name>A0A1I7RH50_BURXY</name>
<evidence type="ECO:0000313" key="5">
    <source>
        <dbReference type="Proteomes" id="UP000659654"/>
    </source>
</evidence>
<accession>A0A1I7RH50</accession>
<dbReference type="Proteomes" id="UP000659654">
    <property type="component" value="Unassembled WGS sequence"/>
</dbReference>
<evidence type="ECO:0000256" key="1">
    <source>
        <dbReference type="SAM" id="MobiDB-lite"/>
    </source>
</evidence>
<dbReference type="EMBL" id="CAJFDI010000004">
    <property type="protein sequence ID" value="CAD5226575.1"/>
    <property type="molecule type" value="Genomic_DNA"/>
</dbReference>
<dbReference type="WBParaSite" id="BXY_0002700.1">
    <property type="protein sequence ID" value="BXY_0002700.1"/>
    <property type="gene ID" value="BXY_0002700"/>
</dbReference>
<evidence type="ECO:0000313" key="6">
    <source>
        <dbReference type="WBParaSite" id="BXY_0002700.1"/>
    </source>
</evidence>